<dbReference type="AlphaFoldDB" id="A0A7S4FV33"/>
<dbReference type="EMBL" id="HBJA01077944">
    <property type="protein sequence ID" value="CAE0816164.1"/>
    <property type="molecule type" value="Transcribed_RNA"/>
</dbReference>
<accession>A0A7S4FV33</accession>
<gene>
    <name evidence="1" type="ORF">EGYM00163_LOCUS27323</name>
</gene>
<sequence length="137" mass="15238">MSGSNCLIPHIHLHQSPAQLQYPMLTVCHNVMLSQYGPPSLPHSLPQMQQRLQPHHSSTPCTLRNSSRLVRIFTFFAPCLVLKAQRFVVSSGHARSPCHTAVSYRDGSSSYQDIPTSVALMVALLPFTISTQQRMAQ</sequence>
<proteinExistence type="predicted"/>
<organism evidence="1">
    <name type="scientific">Eutreptiella gymnastica</name>
    <dbReference type="NCBI Taxonomy" id="73025"/>
    <lineage>
        <taxon>Eukaryota</taxon>
        <taxon>Discoba</taxon>
        <taxon>Euglenozoa</taxon>
        <taxon>Euglenida</taxon>
        <taxon>Spirocuta</taxon>
        <taxon>Euglenophyceae</taxon>
        <taxon>Eutreptiales</taxon>
        <taxon>Eutreptiaceae</taxon>
        <taxon>Eutreptiella</taxon>
    </lineage>
</organism>
<protein>
    <submittedName>
        <fullName evidence="1">Uncharacterized protein</fullName>
    </submittedName>
</protein>
<evidence type="ECO:0000313" key="1">
    <source>
        <dbReference type="EMBL" id="CAE0816164.1"/>
    </source>
</evidence>
<name>A0A7S4FV33_9EUGL</name>
<reference evidence="1" key="1">
    <citation type="submission" date="2021-01" db="EMBL/GenBank/DDBJ databases">
        <authorList>
            <person name="Corre E."/>
            <person name="Pelletier E."/>
            <person name="Niang G."/>
            <person name="Scheremetjew M."/>
            <person name="Finn R."/>
            <person name="Kale V."/>
            <person name="Holt S."/>
            <person name="Cochrane G."/>
            <person name="Meng A."/>
            <person name="Brown T."/>
            <person name="Cohen L."/>
        </authorList>
    </citation>
    <scope>NUCLEOTIDE SEQUENCE</scope>
    <source>
        <strain evidence="1">CCMP1594</strain>
    </source>
</reference>